<dbReference type="InterPro" id="IPR029058">
    <property type="entry name" value="AB_hydrolase_fold"/>
</dbReference>
<dbReference type="RefSeq" id="WP_310547570.1">
    <property type="nucleotide sequence ID" value="NZ_JAVKGR010000002.1"/>
</dbReference>
<evidence type="ECO:0000256" key="3">
    <source>
        <dbReference type="SAM" id="MobiDB-lite"/>
    </source>
</evidence>
<dbReference type="SUPFAM" id="SSF53474">
    <property type="entry name" value="alpha/beta-Hydrolases"/>
    <property type="match status" value="1"/>
</dbReference>
<dbReference type="Proteomes" id="UP001251870">
    <property type="component" value="Unassembled WGS sequence"/>
</dbReference>
<feature type="region of interest" description="Disordered" evidence="3">
    <location>
        <begin position="50"/>
        <end position="70"/>
    </location>
</feature>
<dbReference type="GO" id="GO:0016787">
    <property type="term" value="F:hydrolase activity"/>
    <property type="evidence" value="ECO:0007669"/>
    <property type="project" value="UniProtKB-KW"/>
</dbReference>
<name>A0ABU2DQA6_9MICC</name>
<evidence type="ECO:0000256" key="1">
    <source>
        <dbReference type="ARBA" id="ARBA00010088"/>
    </source>
</evidence>
<evidence type="ECO:0000313" key="6">
    <source>
        <dbReference type="Proteomes" id="UP001251870"/>
    </source>
</evidence>
<accession>A0ABU2DQA6</accession>
<feature type="compositionally biased region" description="Low complexity" evidence="3">
    <location>
        <begin position="52"/>
        <end position="64"/>
    </location>
</feature>
<organism evidence="5 6">
    <name type="scientific">Nesterenkonia aerolata</name>
    <dbReference type="NCBI Taxonomy" id="3074079"/>
    <lineage>
        <taxon>Bacteria</taxon>
        <taxon>Bacillati</taxon>
        <taxon>Actinomycetota</taxon>
        <taxon>Actinomycetes</taxon>
        <taxon>Micrococcales</taxon>
        <taxon>Micrococcaceae</taxon>
        <taxon>Nesterenkonia</taxon>
    </lineage>
</organism>
<protein>
    <submittedName>
        <fullName evidence="5">Alpha/beta fold hydrolase</fullName>
    </submittedName>
</protein>
<dbReference type="InterPro" id="IPR051601">
    <property type="entry name" value="Serine_prot/Carboxylest_S33"/>
</dbReference>
<sequence>MDVQRHPADDTTALRDGTRMREHRIRVPLDWAQAEDPEAERLEIFAREFIRPESTSSESTSPESIGRETDTPCLLFLQGGPGGRGVRAPRLPGWMTEALRRFRVIMLDQRGTGLSTPLTARTVTSRGNVQEQVAYLRRFRADSIVRDAEALRQALGVESWSVLGQSYGGFCLLTYLSLAPQSVDRALFTGGLAPLTGHADRVYRATYRRMAARNADHFARFPADRERLDAVVAHLRRRSEAGAPERLPDGSTLTVPRLQMLGMTLGGNTRADGLHFLLEDAFCEGPEALSETFLAAVHEQLSFRANPMYAVMHESIYGQPAELTEGRGDTGWAAWRVRDEFPEFSPEADSPLLTGEMILPEHIAEDPAIAPLYEAAEALAAVDDWEPLYDAERLSRNRVPAAAAVYTHDVYVDRVLSRETACAVAGLRVWETDEFHHDGLSDDGGRILRELLRLTELDRLDGLDELAGLDELDEAESTE</sequence>
<dbReference type="InterPro" id="IPR000073">
    <property type="entry name" value="AB_hydrolase_1"/>
</dbReference>
<feature type="domain" description="AB hydrolase-1" evidence="4">
    <location>
        <begin position="73"/>
        <end position="225"/>
    </location>
</feature>
<comment type="similarity">
    <text evidence="1">Belongs to the peptidase S33 family.</text>
</comment>
<reference evidence="5 6" key="1">
    <citation type="submission" date="2023-09" db="EMBL/GenBank/DDBJ databases">
        <title>Description of three actinobacteria isolated from air of manufacturing shop in a pharmaceutical factory.</title>
        <authorList>
            <person name="Zhang D.-F."/>
        </authorList>
    </citation>
    <scope>NUCLEOTIDE SEQUENCE [LARGE SCALE GENOMIC DNA]</scope>
    <source>
        <strain evidence="5 6">LY-0111</strain>
    </source>
</reference>
<dbReference type="PANTHER" id="PTHR43248:SF2">
    <property type="entry name" value="PROLYL AMINOPEPTIDASE"/>
    <property type="match status" value="1"/>
</dbReference>
<dbReference type="PRINTS" id="PR00793">
    <property type="entry name" value="PROAMNOPTASE"/>
</dbReference>
<keyword evidence="6" id="KW-1185">Reference proteome</keyword>
<dbReference type="Gene3D" id="3.40.50.1820">
    <property type="entry name" value="alpha/beta hydrolase"/>
    <property type="match status" value="1"/>
</dbReference>
<dbReference type="PANTHER" id="PTHR43248">
    <property type="entry name" value="2-SUCCINYL-6-HYDROXY-2,4-CYCLOHEXADIENE-1-CARBOXYLATE SYNTHASE"/>
    <property type="match status" value="1"/>
</dbReference>
<evidence type="ECO:0000259" key="4">
    <source>
        <dbReference type="Pfam" id="PF00561"/>
    </source>
</evidence>
<dbReference type="Pfam" id="PF00561">
    <property type="entry name" value="Abhydrolase_1"/>
    <property type="match status" value="1"/>
</dbReference>
<dbReference type="EMBL" id="JAVKGR010000002">
    <property type="protein sequence ID" value="MDR8018581.1"/>
    <property type="molecule type" value="Genomic_DNA"/>
</dbReference>
<evidence type="ECO:0000313" key="5">
    <source>
        <dbReference type="EMBL" id="MDR8018581.1"/>
    </source>
</evidence>
<keyword evidence="2 5" id="KW-0378">Hydrolase</keyword>
<comment type="caution">
    <text evidence="5">The sequence shown here is derived from an EMBL/GenBank/DDBJ whole genome shotgun (WGS) entry which is preliminary data.</text>
</comment>
<evidence type="ECO:0000256" key="2">
    <source>
        <dbReference type="ARBA" id="ARBA00022801"/>
    </source>
</evidence>
<dbReference type="InterPro" id="IPR002410">
    <property type="entry name" value="Peptidase_S33"/>
</dbReference>
<gene>
    <name evidence="5" type="ORF">RIL96_03260</name>
</gene>
<proteinExistence type="inferred from homology"/>